<evidence type="ECO:0000313" key="1">
    <source>
        <dbReference type="EMBL" id="PNX70535.1"/>
    </source>
</evidence>
<reference evidence="1 2" key="2">
    <citation type="journal article" date="2017" name="Front. Plant Sci.">
        <title>Gene Classification and Mining of Molecular Markers Useful in Red Clover (Trifolium pratense) Breeding.</title>
        <authorList>
            <person name="Istvanek J."/>
            <person name="Dluhosova J."/>
            <person name="Dluhos P."/>
            <person name="Patkova L."/>
            <person name="Nedelnik J."/>
            <person name="Repkova J."/>
        </authorList>
    </citation>
    <scope>NUCLEOTIDE SEQUENCE [LARGE SCALE GENOMIC DNA]</scope>
    <source>
        <strain evidence="2">cv. Tatra</strain>
        <tissue evidence="1">Young leaves</tissue>
    </source>
</reference>
<feature type="non-terminal residue" evidence="1">
    <location>
        <position position="1"/>
    </location>
</feature>
<protein>
    <submittedName>
        <fullName evidence="1">Uncharacterized protein</fullName>
    </submittedName>
</protein>
<evidence type="ECO:0000313" key="2">
    <source>
        <dbReference type="Proteomes" id="UP000236291"/>
    </source>
</evidence>
<sequence length="45" mass="5295">SKQTRAETQINFVSVPLSLWMSIVRTEKEMEDEEKSEATDTYEEK</sequence>
<accession>A0A2K3KW78</accession>
<name>A0A2K3KW78_TRIPR</name>
<proteinExistence type="predicted"/>
<dbReference type="AlphaFoldDB" id="A0A2K3KW78"/>
<organism evidence="1 2">
    <name type="scientific">Trifolium pratense</name>
    <name type="common">Red clover</name>
    <dbReference type="NCBI Taxonomy" id="57577"/>
    <lineage>
        <taxon>Eukaryota</taxon>
        <taxon>Viridiplantae</taxon>
        <taxon>Streptophyta</taxon>
        <taxon>Embryophyta</taxon>
        <taxon>Tracheophyta</taxon>
        <taxon>Spermatophyta</taxon>
        <taxon>Magnoliopsida</taxon>
        <taxon>eudicotyledons</taxon>
        <taxon>Gunneridae</taxon>
        <taxon>Pentapetalae</taxon>
        <taxon>rosids</taxon>
        <taxon>fabids</taxon>
        <taxon>Fabales</taxon>
        <taxon>Fabaceae</taxon>
        <taxon>Papilionoideae</taxon>
        <taxon>50 kb inversion clade</taxon>
        <taxon>NPAAA clade</taxon>
        <taxon>Hologalegina</taxon>
        <taxon>IRL clade</taxon>
        <taxon>Trifolieae</taxon>
        <taxon>Trifolium</taxon>
    </lineage>
</organism>
<dbReference type="Proteomes" id="UP000236291">
    <property type="component" value="Unassembled WGS sequence"/>
</dbReference>
<reference evidence="1 2" key="1">
    <citation type="journal article" date="2014" name="Am. J. Bot.">
        <title>Genome assembly and annotation for red clover (Trifolium pratense; Fabaceae).</title>
        <authorList>
            <person name="Istvanek J."/>
            <person name="Jaros M."/>
            <person name="Krenek A."/>
            <person name="Repkova J."/>
        </authorList>
    </citation>
    <scope>NUCLEOTIDE SEQUENCE [LARGE SCALE GENOMIC DNA]</scope>
    <source>
        <strain evidence="2">cv. Tatra</strain>
        <tissue evidence="1">Young leaves</tissue>
    </source>
</reference>
<gene>
    <name evidence="1" type="ORF">L195_g057490</name>
</gene>
<comment type="caution">
    <text evidence="1">The sequence shown here is derived from an EMBL/GenBank/DDBJ whole genome shotgun (WGS) entry which is preliminary data.</text>
</comment>
<dbReference type="EMBL" id="ASHM01114178">
    <property type="protein sequence ID" value="PNX70535.1"/>
    <property type="molecule type" value="Genomic_DNA"/>
</dbReference>